<organism evidence="1 2">
    <name type="scientific">Archangium gephyra</name>
    <dbReference type="NCBI Taxonomy" id="48"/>
    <lineage>
        <taxon>Bacteria</taxon>
        <taxon>Pseudomonadati</taxon>
        <taxon>Myxococcota</taxon>
        <taxon>Myxococcia</taxon>
        <taxon>Myxococcales</taxon>
        <taxon>Cystobacterineae</taxon>
        <taxon>Archangiaceae</taxon>
        <taxon>Archangium</taxon>
    </lineage>
</organism>
<accession>A0A2W5T9C8</accession>
<evidence type="ECO:0000313" key="2">
    <source>
        <dbReference type="Proteomes" id="UP000249061"/>
    </source>
</evidence>
<comment type="caution">
    <text evidence="1">The sequence shown here is derived from an EMBL/GenBank/DDBJ whole genome shotgun (WGS) entry which is preliminary data.</text>
</comment>
<evidence type="ECO:0000313" key="1">
    <source>
        <dbReference type="EMBL" id="PZR11492.1"/>
    </source>
</evidence>
<gene>
    <name evidence="1" type="ORF">DI536_17870</name>
</gene>
<name>A0A2W5T9C8_9BACT</name>
<dbReference type="AlphaFoldDB" id="A0A2W5T9C8"/>
<dbReference type="Proteomes" id="UP000249061">
    <property type="component" value="Unassembled WGS sequence"/>
</dbReference>
<protein>
    <submittedName>
        <fullName evidence="1">Uncharacterized protein</fullName>
    </submittedName>
</protein>
<dbReference type="Gene3D" id="1.10.1130.10">
    <property type="entry name" value="Flavocytochrome C3, Chain A"/>
    <property type="match status" value="1"/>
</dbReference>
<sequence length="331" mass="35174">MANADVLVVALLISSCAAPTVHDGRTSACGSCHTRQREAWSSSRHAHSGQSPVFLAMLPKVEASWGRNARAQCESCHQPGHAGEAFIGCASCHLAVGNRGDFNGQMVVDVNAPVATRKKVVSAPHTLANRRFFDAPNLCGTCHEVKGPGHLDEPTLSEFFESPTDAGQTCTSCHFEEGHRFVGLSPAWGASTSEQREATERSERLLARALRLEVNGREVKVTNVGAAHGVPTGMTAVRDVWVEVTFVLNGEVVVQRVLELGAKLEGPNGEVALFTDATKIASRSLKFGESRAWAAPVGATGVKAVLKARAIREATLRALGLDGKDVPTLEP</sequence>
<dbReference type="SUPFAM" id="SSF48695">
    <property type="entry name" value="Multiheme cytochromes"/>
    <property type="match status" value="1"/>
</dbReference>
<dbReference type="InterPro" id="IPR036280">
    <property type="entry name" value="Multihaem_cyt_sf"/>
</dbReference>
<proteinExistence type="predicted"/>
<dbReference type="EMBL" id="QFQP01000014">
    <property type="protein sequence ID" value="PZR11492.1"/>
    <property type="molecule type" value="Genomic_DNA"/>
</dbReference>
<reference evidence="1 2" key="1">
    <citation type="submission" date="2017-08" db="EMBL/GenBank/DDBJ databases">
        <title>Infants hospitalized years apart are colonized by the same room-sourced microbial strains.</title>
        <authorList>
            <person name="Brooks B."/>
            <person name="Olm M.R."/>
            <person name="Firek B.A."/>
            <person name="Baker R."/>
            <person name="Thomas B.C."/>
            <person name="Morowitz M.J."/>
            <person name="Banfield J.F."/>
        </authorList>
    </citation>
    <scope>NUCLEOTIDE SEQUENCE [LARGE SCALE GENOMIC DNA]</scope>
    <source>
        <strain evidence="1">S2_003_000_R2_14</strain>
    </source>
</reference>